<evidence type="ECO:0000256" key="1">
    <source>
        <dbReference type="SAM" id="MobiDB-lite"/>
    </source>
</evidence>
<accession>B9FQX0</accession>
<feature type="region of interest" description="Disordered" evidence="1">
    <location>
        <begin position="196"/>
        <end position="221"/>
    </location>
</feature>
<feature type="compositionally biased region" description="Basic and acidic residues" evidence="1">
    <location>
        <begin position="206"/>
        <end position="219"/>
    </location>
</feature>
<feature type="region of interest" description="Disordered" evidence="1">
    <location>
        <begin position="138"/>
        <end position="177"/>
    </location>
</feature>
<evidence type="ECO:0000313" key="2">
    <source>
        <dbReference type="EMBL" id="EEE66362.1"/>
    </source>
</evidence>
<feature type="compositionally biased region" description="Low complexity" evidence="1">
    <location>
        <begin position="288"/>
        <end position="297"/>
    </location>
</feature>
<feature type="region of interest" description="Disordered" evidence="1">
    <location>
        <begin position="241"/>
        <end position="270"/>
    </location>
</feature>
<reference evidence="2" key="2">
    <citation type="submission" date="2008-12" db="EMBL/GenBank/DDBJ databases">
        <title>Improved gene annotation of the rice (Oryza sativa) genomes.</title>
        <authorList>
            <person name="Wang J."/>
            <person name="Li R."/>
            <person name="Fan W."/>
            <person name="Huang Q."/>
            <person name="Zhang J."/>
            <person name="Zhou Y."/>
            <person name="Hu Y."/>
            <person name="Zi S."/>
            <person name="Li J."/>
            <person name="Ni P."/>
            <person name="Zheng H."/>
            <person name="Zhang Y."/>
            <person name="Zhao M."/>
            <person name="Hao Q."/>
            <person name="McDermott J."/>
            <person name="Samudrala R."/>
            <person name="Kristiansen K."/>
            <person name="Wong G.K.-S."/>
        </authorList>
    </citation>
    <scope>NUCLEOTIDE SEQUENCE</scope>
</reference>
<dbReference type="Proteomes" id="UP000007752">
    <property type="component" value="Chromosome 6"/>
</dbReference>
<feature type="region of interest" description="Disordered" evidence="1">
    <location>
        <begin position="286"/>
        <end position="337"/>
    </location>
</feature>
<sequence>MSIVAGGGDLGIVGETIAHPKPADSTMAGPMSAAPDSRALFPVEDGHEEQVSSQALKMDTGSGDNTLRPEKFTEGEMNEEEEDVVEECNRKGVNNDQPFKFSAELRCSPLKPFERKVSKVKVPSSSGVVRNLFFRGAGSASSLSSRQKQGDQGEDLVPPRVDAHDGFESAKKEGDTQIDEQLAGYAEKMKVGETEVQKVSLPGREGASHKRGPEIRLDGVEDTTSLPSCEMIPAIKTISQQASYGDELSEDCSGEDRREPQTQGATKKSGRVMQALLEYQQMVEESSKSVFESGVSSRALKRARKTEGVVTGKEKEATSPGAAGQLTGPMVGSRQEQ</sequence>
<gene>
    <name evidence="2" type="ORF">OsJ_22665</name>
</gene>
<feature type="compositionally biased region" description="Basic and acidic residues" evidence="1">
    <location>
        <begin position="161"/>
        <end position="175"/>
    </location>
</feature>
<reference evidence="2" key="1">
    <citation type="journal article" date="2005" name="PLoS Biol.">
        <title>The genomes of Oryza sativa: a history of duplications.</title>
        <authorList>
            <person name="Yu J."/>
            <person name="Wang J."/>
            <person name="Lin W."/>
            <person name="Li S."/>
            <person name="Li H."/>
            <person name="Zhou J."/>
            <person name="Ni P."/>
            <person name="Dong W."/>
            <person name="Hu S."/>
            <person name="Zeng C."/>
            <person name="Zhang J."/>
            <person name="Zhang Y."/>
            <person name="Li R."/>
            <person name="Xu Z."/>
            <person name="Li S."/>
            <person name="Li X."/>
            <person name="Zheng H."/>
            <person name="Cong L."/>
            <person name="Lin L."/>
            <person name="Yin J."/>
            <person name="Geng J."/>
            <person name="Li G."/>
            <person name="Shi J."/>
            <person name="Liu J."/>
            <person name="Lv H."/>
            <person name="Li J."/>
            <person name="Wang J."/>
            <person name="Deng Y."/>
            <person name="Ran L."/>
            <person name="Shi X."/>
            <person name="Wang X."/>
            <person name="Wu Q."/>
            <person name="Li C."/>
            <person name="Ren X."/>
            <person name="Wang J."/>
            <person name="Wang X."/>
            <person name="Li D."/>
            <person name="Liu D."/>
            <person name="Zhang X."/>
            <person name="Ji Z."/>
            <person name="Zhao W."/>
            <person name="Sun Y."/>
            <person name="Zhang Z."/>
            <person name="Bao J."/>
            <person name="Han Y."/>
            <person name="Dong L."/>
            <person name="Ji J."/>
            <person name="Chen P."/>
            <person name="Wu S."/>
            <person name="Liu J."/>
            <person name="Xiao Y."/>
            <person name="Bu D."/>
            <person name="Tan J."/>
            <person name="Yang L."/>
            <person name="Ye C."/>
            <person name="Zhang J."/>
            <person name="Xu J."/>
            <person name="Zhou Y."/>
            <person name="Yu Y."/>
            <person name="Zhang B."/>
            <person name="Zhuang S."/>
            <person name="Wei H."/>
            <person name="Liu B."/>
            <person name="Lei M."/>
            <person name="Yu H."/>
            <person name="Li Y."/>
            <person name="Xu H."/>
            <person name="Wei S."/>
            <person name="He X."/>
            <person name="Fang L."/>
            <person name="Zhang Z."/>
            <person name="Zhang Y."/>
            <person name="Huang X."/>
            <person name="Su Z."/>
            <person name="Tong W."/>
            <person name="Li J."/>
            <person name="Tong Z."/>
            <person name="Li S."/>
            <person name="Ye J."/>
            <person name="Wang L."/>
            <person name="Fang L."/>
            <person name="Lei T."/>
            <person name="Chen C."/>
            <person name="Chen H."/>
            <person name="Xu Z."/>
            <person name="Li H."/>
            <person name="Huang H."/>
            <person name="Zhang F."/>
            <person name="Xu H."/>
            <person name="Li N."/>
            <person name="Zhao C."/>
            <person name="Li S."/>
            <person name="Dong L."/>
            <person name="Huang Y."/>
            <person name="Li L."/>
            <person name="Xi Y."/>
            <person name="Qi Q."/>
            <person name="Li W."/>
            <person name="Zhang B."/>
            <person name="Hu W."/>
            <person name="Zhang Y."/>
            <person name="Tian X."/>
            <person name="Jiao Y."/>
            <person name="Liang X."/>
            <person name="Jin J."/>
            <person name="Gao L."/>
            <person name="Zheng W."/>
            <person name="Hao B."/>
            <person name="Liu S."/>
            <person name="Wang W."/>
            <person name="Yuan L."/>
            <person name="Cao M."/>
            <person name="McDermott J."/>
            <person name="Samudrala R."/>
            <person name="Wang J."/>
            <person name="Wong G.K."/>
            <person name="Yang H."/>
        </authorList>
    </citation>
    <scope>NUCLEOTIDE SEQUENCE [LARGE SCALE GENOMIC DNA]</scope>
</reference>
<name>B9FQX0_ORYSJ</name>
<proteinExistence type="predicted"/>
<dbReference type="EMBL" id="CM000143">
    <property type="protein sequence ID" value="EEE66362.1"/>
    <property type="molecule type" value="Genomic_DNA"/>
</dbReference>
<dbReference type="AlphaFoldDB" id="B9FQX0"/>
<protein>
    <submittedName>
        <fullName evidence="2">Uncharacterized protein</fullName>
    </submittedName>
</protein>
<organism evidence="2">
    <name type="scientific">Oryza sativa subsp. japonica</name>
    <name type="common">Rice</name>
    <dbReference type="NCBI Taxonomy" id="39947"/>
    <lineage>
        <taxon>Eukaryota</taxon>
        <taxon>Viridiplantae</taxon>
        <taxon>Streptophyta</taxon>
        <taxon>Embryophyta</taxon>
        <taxon>Tracheophyta</taxon>
        <taxon>Spermatophyta</taxon>
        <taxon>Magnoliopsida</taxon>
        <taxon>Liliopsida</taxon>
        <taxon>Poales</taxon>
        <taxon>Poaceae</taxon>
        <taxon>BOP clade</taxon>
        <taxon>Oryzoideae</taxon>
        <taxon>Oryzeae</taxon>
        <taxon>Oryzinae</taxon>
        <taxon>Oryza</taxon>
        <taxon>Oryza sativa</taxon>
    </lineage>
</organism>
<feature type="region of interest" description="Disordered" evidence="1">
    <location>
        <begin position="44"/>
        <end position="84"/>
    </location>
</feature>